<evidence type="ECO:0000256" key="2">
    <source>
        <dbReference type="ARBA" id="ARBA00022448"/>
    </source>
</evidence>
<gene>
    <name evidence="5" type="ORF">X907_0174</name>
</gene>
<dbReference type="AlphaFoldDB" id="A0A3T0E5R8"/>
<dbReference type="InterPro" id="IPR027417">
    <property type="entry name" value="P-loop_NTPase"/>
</dbReference>
<sequence length="255" mass="26998">MIDAHDLVKHFGSTRAVDGISFSAQKGEVVALLGPNGAGKSTTMRMLTGCLEPDSGTALIAGHDAVRARHAAQSALGYLPEGAPAYPAMTPRAFARFHLRVRGFTGKALRDAAELALERARMGEAADRPIGMLSKGFKRRAALAAAIAHDPAVLVLDEPTDGLDPNQKDGVRALIRMMAPEKTILISTHLLDEVEAICTRAILITGGRIVSDTTPAGLISTAPDQSLAGAFRLLTRHSEEQATQKPGRSRKEALP</sequence>
<dbReference type="InterPro" id="IPR003593">
    <property type="entry name" value="AAA+_ATPase"/>
</dbReference>
<keyword evidence="6" id="KW-1185">Reference proteome</keyword>
<keyword evidence="4" id="KW-0067">ATP-binding</keyword>
<evidence type="ECO:0000313" key="5">
    <source>
        <dbReference type="EMBL" id="AZU02724.1"/>
    </source>
</evidence>
<dbReference type="Pfam" id="PF00005">
    <property type="entry name" value="ABC_tran"/>
    <property type="match status" value="1"/>
</dbReference>
<protein>
    <submittedName>
        <fullName evidence="5">ABC transporter-like protein</fullName>
    </submittedName>
</protein>
<dbReference type="Proteomes" id="UP000286954">
    <property type="component" value="Chromosome"/>
</dbReference>
<keyword evidence="3" id="KW-0547">Nucleotide-binding</keyword>
<name>A0A3T0E5R8_9PROT</name>
<reference evidence="5 6" key="1">
    <citation type="submission" date="2016-12" db="EMBL/GenBank/DDBJ databases">
        <title>The genome of dimorphic prosthecate Glycocaulis alkaliphilus 6b-8t, isolated from crude oil dictates its adaptability in petroleum environments.</title>
        <authorList>
            <person name="Wu X.-L."/>
            <person name="Geng S."/>
        </authorList>
    </citation>
    <scope>NUCLEOTIDE SEQUENCE [LARGE SCALE GENOMIC DNA]</scope>
    <source>
        <strain evidence="5 6">6B-8</strain>
    </source>
</reference>
<dbReference type="CDD" id="cd03230">
    <property type="entry name" value="ABC_DR_subfamily_A"/>
    <property type="match status" value="1"/>
</dbReference>
<proteinExistence type="inferred from homology"/>
<dbReference type="PANTHER" id="PTHR43335">
    <property type="entry name" value="ABC TRANSPORTER, ATP-BINDING PROTEIN"/>
    <property type="match status" value="1"/>
</dbReference>
<comment type="similarity">
    <text evidence="1">Belongs to the ABC transporter superfamily.</text>
</comment>
<accession>A0A3T0E5R8</accession>
<evidence type="ECO:0000313" key="6">
    <source>
        <dbReference type="Proteomes" id="UP000286954"/>
    </source>
</evidence>
<evidence type="ECO:0000256" key="3">
    <source>
        <dbReference type="ARBA" id="ARBA00022741"/>
    </source>
</evidence>
<organism evidence="5 6">
    <name type="scientific">Glycocaulis alkaliphilus</name>
    <dbReference type="NCBI Taxonomy" id="1434191"/>
    <lineage>
        <taxon>Bacteria</taxon>
        <taxon>Pseudomonadati</taxon>
        <taxon>Pseudomonadota</taxon>
        <taxon>Alphaproteobacteria</taxon>
        <taxon>Maricaulales</taxon>
        <taxon>Maricaulaceae</taxon>
        <taxon>Glycocaulis</taxon>
    </lineage>
</organism>
<evidence type="ECO:0000256" key="4">
    <source>
        <dbReference type="ARBA" id="ARBA00022840"/>
    </source>
</evidence>
<keyword evidence="2" id="KW-0813">Transport</keyword>
<dbReference type="SMART" id="SM00382">
    <property type="entry name" value="AAA"/>
    <property type="match status" value="1"/>
</dbReference>
<dbReference type="InterPro" id="IPR003439">
    <property type="entry name" value="ABC_transporter-like_ATP-bd"/>
</dbReference>
<dbReference type="OrthoDB" id="9778547at2"/>
<dbReference type="RefSeq" id="WP_127565182.1">
    <property type="nucleotide sequence ID" value="NZ_BMFB01000004.1"/>
</dbReference>
<evidence type="ECO:0000256" key="1">
    <source>
        <dbReference type="ARBA" id="ARBA00005417"/>
    </source>
</evidence>
<dbReference type="GO" id="GO:0016887">
    <property type="term" value="F:ATP hydrolysis activity"/>
    <property type="evidence" value="ECO:0007669"/>
    <property type="project" value="InterPro"/>
</dbReference>
<dbReference type="KEGG" id="gak:X907_0174"/>
<dbReference type="SUPFAM" id="SSF52540">
    <property type="entry name" value="P-loop containing nucleoside triphosphate hydrolases"/>
    <property type="match status" value="1"/>
</dbReference>
<dbReference type="PROSITE" id="PS50893">
    <property type="entry name" value="ABC_TRANSPORTER_2"/>
    <property type="match status" value="1"/>
</dbReference>
<dbReference type="EMBL" id="CP018911">
    <property type="protein sequence ID" value="AZU02724.1"/>
    <property type="molecule type" value="Genomic_DNA"/>
</dbReference>
<dbReference type="GO" id="GO:0005524">
    <property type="term" value="F:ATP binding"/>
    <property type="evidence" value="ECO:0007669"/>
    <property type="project" value="UniProtKB-KW"/>
</dbReference>
<dbReference type="Gene3D" id="3.40.50.300">
    <property type="entry name" value="P-loop containing nucleotide triphosphate hydrolases"/>
    <property type="match status" value="1"/>
</dbReference>